<dbReference type="PANTHER" id="PTHR30354:SF26">
    <property type="entry name" value="TRANSPORTER, PUTATIVE-RELATED"/>
    <property type="match status" value="1"/>
</dbReference>
<dbReference type="NCBIfam" id="TIGR00791">
    <property type="entry name" value="gntP"/>
    <property type="match status" value="1"/>
</dbReference>
<evidence type="ECO:0000256" key="1">
    <source>
        <dbReference type="SAM" id="Phobius"/>
    </source>
</evidence>
<dbReference type="PIRSF" id="PIRSF002746">
    <property type="entry name" value="Gluconate_transporter"/>
    <property type="match status" value="1"/>
</dbReference>
<dbReference type="PANTHER" id="PTHR30354">
    <property type="entry name" value="GNT FAMILY GLUCONATE TRANSPORTER"/>
    <property type="match status" value="1"/>
</dbReference>
<feature type="transmembrane region" description="Helical" evidence="1">
    <location>
        <begin position="58"/>
        <end position="76"/>
    </location>
</feature>
<feature type="transmembrane region" description="Helical" evidence="1">
    <location>
        <begin position="379"/>
        <end position="396"/>
    </location>
</feature>
<dbReference type="EMBL" id="JAEQNB010000002">
    <property type="protein sequence ID" value="MBL0386625.1"/>
    <property type="molecule type" value="Genomic_DNA"/>
</dbReference>
<organism evidence="2 3">
    <name type="scientific">Tumebacillus amylolyticus</name>
    <dbReference type="NCBI Taxonomy" id="2801339"/>
    <lineage>
        <taxon>Bacteria</taxon>
        <taxon>Bacillati</taxon>
        <taxon>Bacillota</taxon>
        <taxon>Bacilli</taxon>
        <taxon>Bacillales</taxon>
        <taxon>Alicyclobacillaceae</taxon>
        <taxon>Tumebacillus</taxon>
    </lineage>
</organism>
<dbReference type="Pfam" id="PF02447">
    <property type="entry name" value="GntP_permease"/>
    <property type="match status" value="1"/>
</dbReference>
<dbReference type="Proteomes" id="UP000602284">
    <property type="component" value="Unassembled WGS sequence"/>
</dbReference>
<name>A0ABS1J8U3_9BACL</name>
<evidence type="ECO:0000313" key="2">
    <source>
        <dbReference type="EMBL" id="MBL0386625.1"/>
    </source>
</evidence>
<sequence length="441" mass="46933">MPLVIVVIAVVALLLMITLWKLNPFIALLITAVGVGFASGMRPTDIVLSIKDGIGGTLNLLALVLPLGTMLGKMMGESGGADRIAHTLINRFGKRNVHWAMMVVAFLVGLPVFFQVGFVLLVPLVFTIAKETGMSLVKIGIPLVAGLSTVHGLVPPHPAPMTAIGLYSADTGRTILYALIVGIPTAIIAGPLYGSWIGKRIHKTVPAEFADMQSHNPNRKTPSFANVMFTILIPVLLMLMGSWADIAYPKDSWTRNYLDFFGDPVTALLIGTIYAFFSLGYFQGFNRDAVLKFTNESFGPIAGILLTIGAGGAFNKVLQNSGVGKYIAEISAHSNMSPVLLAWSVAALIRVATGSATVAMLTAAGIVAPIAHTMTGVNIELLVLATGAGSLILSHVNDSGFWMIKEYFGMTVKETLMTWTAMETILSLVALVLILLLDVVV</sequence>
<keyword evidence="1" id="KW-1133">Transmembrane helix</keyword>
<feature type="transmembrane region" description="Helical" evidence="1">
    <location>
        <begin position="174"/>
        <end position="193"/>
    </location>
</feature>
<feature type="transmembrane region" description="Helical" evidence="1">
    <location>
        <begin position="6"/>
        <end position="37"/>
    </location>
</feature>
<feature type="transmembrane region" description="Helical" evidence="1">
    <location>
        <begin position="297"/>
        <end position="314"/>
    </location>
</feature>
<keyword evidence="1" id="KW-0472">Membrane</keyword>
<dbReference type="InterPro" id="IPR003474">
    <property type="entry name" value="Glcn_transporter"/>
</dbReference>
<dbReference type="RefSeq" id="WP_201633447.1">
    <property type="nucleotide sequence ID" value="NZ_JAEQNB010000002.1"/>
</dbReference>
<evidence type="ECO:0000313" key="3">
    <source>
        <dbReference type="Proteomes" id="UP000602284"/>
    </source>
</evidence>
<comment type="caution">
    <text evidence="2">The sequence shown here is derived from an EMBL/GenBank/DDBJ whole genome shotgun (WGS) entry which is preliminary data.</text>
</comment>
<feature type="transmembrane region" description="Helical" evidence="1">
    <location>
        <begin position="264"/>
        <end position="285"/>
    </location>
</feature>
<feature type="transmembrane region" description="Helical" evidence="1">
    <location>
        <begin position="224"/>
        <end position="244"/>
    </location>
</feature>
<feature type="transmembrane region" description="Helical" evidence="1">
    <location>
        <begin position="416"/>
        <end position="437"/>
    </location>
</feature>
<keyword evidence="3" id="KW-1185">Reference proteome</keyword>
<keyword evidence="1" id="KW-0812">Transmembrane</keyword>
<feature type="transmembrane region" description="Helical" evidence="1">
    <location>
        <begin position="136"/>
        <end position="154"/>
    </location>
</feature>
<proteinExistence type="predicted"/>
<feature type="transmembrane region" description="Helical" evidence="1">
    <location>
        <begin position="340"/>
        <end position="367"/>
    </location>
</feature>
<protein>
    <submittedName>
        <fullName evidence="2">GntP family permease</fullName>
    </submittedName>
</protein>
<gene>
    <name evidence="2" type="ORF">JJB07_08175</name>
</gene>
<accession>A0ABS1J8U3</accession>
<feature type="transmembrane region" description="Helical" evidence="1">
    <location>
        <begin position="96"/>
        <end position="129"/>
    </location>
</feature>
<reference evidence="2 3" key="1">
    <citation type="submission" date="2021-01" db="EMBL/GenBank/DDBJ databases">
        <title>Tumebacillus sp. strain ITR2 16S ribosomal RNA gene Genome sequencing and assembly.</title>
        <authorList>
            <person name="Kang M."/>
        </authorList>
    </citation>
    <scope>NUCLEOTIDE SEQUENCE [LARGE SCALE GENOMIC DNA]</scope>
    <source>
        <strain evidence="2 3">ITR2</strain>
    </source>
</reference>